<name>A0A0H2VI25_STAES</name>
<organism evidence="1 2">
    <name type="scientific">Staphylococcus epidermidis (strain ATCC 12228 / FDA PCI 1200)</name>
    <dbReference type="NCBI Taxonomy" id="176280"/>
    <lineage>
        <taxon>Bacteria</taxon>
        <taxon>Bacillati</taxon>
        <taxon>Bacillota</taxon>
        <taxon>Bacilli</taxon>
        <taxon>Bacillales</taxon>
        <taxon>Staphylococcaceae</taxon>
        <taxon>Staphylococcus</taxon>
    </lineage>
</organism>
<accession>A0A0H2VI25</accession>
<evidence type="ECO:0000313" key="1">
    <source>
        <dbReference type="EMBL" id="AAO05754.1"/>
    </source>
</evidence>
<dbReference type="RefSeq" id="WP_002456695.1">
    <property type="nucleotide sequence ID" value="NC_004461.1"/>
</dbReference>
<dbReference type="EMBL" id="AE015929">
    <property type="protein sequence ID" value="AAO05754.1"/>
    <property type="molecule type" value="Genomic_DNA"/>
</dbReference>
<dbReference type="Proteomes" id="UP000001411">
    <property type="component" value="Chromosome"/>
</dbReference>
<reference evidence="1 2" key="1">
    <citation type="journal article" date="2003" name="Mol. Microbiol.">
        <title>Genome-based analysis of virulence genes in a non-biofilm-forming Staphylococcus epidermidis strain (ATCC 12228).</title>
        <authorList>
            <person name="Zhang Y.Q."/>
            <person name="Ren S.X."/>
            <person name="Li H.L."/>
            <person name="Wang Y.X."/>
            <person name="Fu G."/>
            <person name="Yang J."/>
            <person name="Qin Z.Q."/>
            <person name="Miao Y.G."/>
            <person name="Wang W.Y."/>
            <person name="Chen R.S."/>
            <person name="Shen Y."/>
            <person name="Chen Z."/>
            <person name="Yuan Z.H."/>
            <person name="Zhao G.P."/>
            <person name="Qu D."/>
            <person name="Danchin A."/>
            <person name="Wen Y.M."/>
        </authorList>
    </citation>
    <scope>NUCLEOTIDE SEQUENCE [LARGE SCALE GENOMIC DNA]</scope>
    <source>
        <strain evidence="2">ATCC 12228 / FDA PCI 1200</strain>
    </source>
</reference>
<dbReference type="eggNOG" id="ENOG503056X">
    <property type="taxonomic scope" value="Bacteria"/>
</dbReference>
<protein>
    <recommendedName>
        <fullName evidence="3">GIY-YIG domain-containing protein</fullName>
    </recommendedName>
</protein>
<dbReference type="KEGG" id="sep:SE_2112"/>
<dbReference type="OrthoDB" id="2405925at2"/>
<dbReference type="HOGENOM" id="CLU_1703173_0_0_9"/>
<dbReference type="GeneID" id="50017806"/>
<proteinExistence type="predicted"/>
<gene>
    <name evidence="1" type="ordered locus">SE_2112</name>
</gene>
<evidence type="ECO:0008006" key="3">
    <source>
        <dbReference type="Google" id="ProtNLM"/>
    </source>
</evidence>
<dbReference type="PATRIC" id="fig|176280.10.peg.2063"/>
<dbReference type="AlphaFoldDB" id="A0A0H2VI25"/>
<evidence type="ECO:0000313" key="2">
    <source>
        <dbReference type="Proteomes" id="UP000001411"/>
    </source>
</evidence>
<sequence>MKGSKKLNELLEDNQKKLKKLFKYDHKKALAFTPEDREKVKDKFGVYVIFDEKKPVFVGQTGGYSSTHQPINSDLYTKLGQYNSRSETGTTKFRKAYAQNKDLNPNHLKDITADKYGLTFQYIKVKDEPAFINVLEILALEYAKNKGYELYNFQ</sequence>